<accession>A0A067TCF5</accession>
<keyword evidence="3" id="KW-0862">Zinc</keyword>
<dbReference type="InterPro" id="IPR001841">
    <property type="entry name" value="Znf_RING"/>
</dbReference>
<dbReference type="Pfam" id="PF00097">
    <property type="entry name" value="zf-C3HC4"/>
    <property type="match status" value="1"/>
</dbReference>
<protein>
    <recommendedName>
        <fullName evidence="7">RING-type domain-containing protein</fullName>
    </recommendedName>
</protein>
<keyword evidence="1" id="KW-0479">Metal-binding</keyword>
<sequence length="273" mass="31576">MVAQCSICLSNYRDPVCLPCGHLYCKKCLTDHVNVPTNREMTSTCPDCRATFNIAIPDLTYLPQKYHQFISHAVRRVFVDFAPDAALQKKLKQTEKTLLMKTRGEEALMKRCESLTAALDAHRTGEREATERIEELEEQLMDLDGESSDKITELNKRCYELEAENSRTQKTNKVLQGQLEALRKSLEASEARQRTLERNMFVRHLDSDQSRETAPRLMQGFIGDESIPVERVVRPLPRRRIMRRSRDDDISSPSIAPPKRPRFSTERPRLIWD</sequence>
<evidence type="ECO:0000256" key="6">
    <source>
        <dbReference type="SAM" id="MobiDB-lite"/>
    </source>
</evidence>
<evidence type="ECO:0000256" key="2">
    <source>
        <dbReference type="ARBA" id="ARBA00022771"/>
    </source>
</evidence>
<dbReference type="PROSITE" id="PS00518">
    <property type="entry name" value="ZF_RING_1"/>
    <property type="match status" value="1"/>
</dbReference>
<reference evidence="9" key="1">
    <citation type="journal article" date="2014" name="Proc. Natl. Acad. Sci. U.S.A.">
        <title>Extensive sampling of basidiomycete genomes demonstrates inadequacy of the white-rot/brown-rot paradigm for wood decay fungi.</title>
        <authorList>
            <person name="Riley R."/>
            <person name="Salamov A.A."/>
            <person name="Brown D.W."/>
            <person name="Nagy L.G."/>
            <person name="Floudas D."/>
            <person name="Held B.W."/>
            <person name="Levasseur A."/>
            <person name="Lombard V."/>
            <person name="Morin E."/>
            <person name="Otillar R."/>
            <person name="Lindquist E.A."/>
            <person name="Sun H."/>
            <person name="LaButti K.M."/>
            <person name="Schmutz J."/>
            <person name="Jabbour D."/>
            <person name="Luo H."/>
            <person name="Baker S.E."/>
            <person name="Pisabarro A.G."/>
            <person name="Walton J.D."/>
            <person name="Blanchette R.A."/>
            <person name="Henrissat B."/>
            <person name="Martin F."/>
            <person name="Cullen D."/>
            <person name="Hibbett D.S."/>
            <person name="Grigoriev I.V."/>
        </authorList>
    </citation>
    <scope>NUCLEOTIDE SEQUENCE [LARGE SCALE GENOMIC DNA]</scope>
    <source>
        <strain evidence="9">CBS 339.88</strain>
    </source>
</reference>
<name>A0A067TCF5_GALM3</name>
<evidence type="ECO:0000256" key="3">
    <source>
        <dbReference type="ARBA" id="ARBA00022833"/>
    </source>
</evidence>
<dbReference type="SMART" id="SM00184">
    <property type="entry name" value="RING"/>
    <property type="match status" value="1"/>
</dbReference>
<keyword evidence="5" id="KW-0175">Coiled coil</keyword>
<dbReference type="EMBL" id="KL142371">
    <property type="protein sequence ID" value="KDR80836.1"/>
    <property type="molecule type" value="Genomic_DNA"/>
</dbReference>
<feature type="coiled-coil region" evidence="5">
    <location>
        <begin position="119"/>
        <end position="199"/>
    </location>
</feature>
<evidence type="ECO:0000256" key="1">
    <source>
        <dbReference type="ARBA" id="ARBA00022723"/>
    </source>
</evidence>
<gene>
    <name evidence="8" type="ORF">GALMADRAFT_241306</name>
</gene>
<evidence type="ECO:0000313" key="8">
    <source>
        <dbReference type="EMBL" id="KDR80836.1"/>
    </source>
</evidence>
<evidence type="ECO:0000256" key="4">
    <source>
        <dbReference type="PROSITE-ProRule" id="PRU00175"/>
    </source>
</evidence>
<keyword evidence="9" id="KW-1185">Reference proteome</keyword>
<dbReference type="InterPro" id="IPR018957">
    <property type="entry name" value="Znf_C3HC4_RING-type"/>
</dbReference>
<keyword evidence="2 4" id="KW-0863">Zinc-finger</keyword>
<dbReference type="Gene3D" id="3.30.40.10">
    <property type="entry name" value="Zinc/RING finger domain, C3HC4 (zinc finger)"/>
    <property type="match status" value="1"/>
</dbReference>
<dbReference type="InterPro" id="IPR013083">
    <property type="entry name" value="Znf_RING/FYVE/PHD"/>
</dbReference>
<dbReference type="InterPro" id="IPR017907">
    <property type="entry name" value="Znf_RING_CS"/>
</dbReference>
<evidence type="ECO:0000313" key="9">
    <source>
        <dbReference type="Proteomes" id="UP000027222"/>
    </source>
</evidence>
<dbReference type="OrthoDB" id="6270329at2759"/>
<proteinExistence type="predicted"/>
<organism evidence="8 9">
    <name type="scientific">Galerina marginata (strain CBS 339.88)</name>
    <dbReference type="NCBI Taxonomy" id="685588"/>
    <lineage>
        <taxon>Eukaryota</taxon>
        <taxon>Fungi</taxon>
        <taxon>Dikarya</taxon>
        <taxon>Basidiomycota</taxon>
        <taxon>Agaricomycotina</taxon>
        <taxon>Agaricomycetes</taxon>
        <taxon>Agaricomycetidae</taxon>
        <taxon>Agaricales</taxon>
        <taxon>Agaricineae</taxon>
        <taxon>Strophariaceae</taxon>
        <taxon>Galerina</taxon>
    </lineage>
</organism>
<dbReference type="GO" id="GO:0008270">
    <property type="term" value="F:zinc ion binding"/>
    <property type="evidence" value="ECO:0007669"/>
    <property type="project" value="UniProtKB-KW"/>
</dbReference>
<dbReference type="STRING" id="685588.A0A067TCF5"/>
<feature type="compositionally biased region" description="Basic and acidic residues" evidence="6">
    <location>
        <begin position="263"/>
        <end position="273"/>
    </location>
</feature>
<dbReference type="Proteomes" id="UP000027222">
    <property type="component" value="Unassembled WGS sequence"/>
</dbReference>
<evidence type="ECO:0000259" key="7">
    <source>
        <dbReference type="PROSITE" id="PS50089"/>
    </source>
</evidence>
<dbReference type="AlphaFoldDB" id="A0A067TCF5"/>
<dbReference type="SUPFAM" id="SSF57850">
    <property type="entry name" value="RING/U-box"/>
    <property type="match status" value="1"/>
</dbReference>
<dbReference type="PROSITE" id="PS50089">
    <property type="entry name" value="ZF_RING_2"/>
    <property type="match status" value="1"/>
</dbReference>
<feature type="domain" description="RING-type" evidence="7">
    <location>
        <begin position="5"/>
        <end position="49"/>
    </location>
</feature>
<feature type="region of interest" description="Disordered" evidence="6">
    <location>
        <begin position="243"/>
        <end position="273"/>
    </location>
</feature>
<dbReference type="HOGENOM" id="CLU_1019594_0_0_1"/>
<evidence type="ECO:0000256" key="5">
    <source>
        <dbReference type="SAM" id="Coils"/>
    </source>
</evidence>